<proteinExistence type="predicted"/>
<keyword evidence="7" id="KW-1185">Reference proteome</keyword>
<evidence type="ECO:0000256" key="4">
    <source>
        <dbReference type="ARBA" id="ARBA00023242"/>
    </source>
</evidence>
<dbReference type="Pfam" id="PF02365">
    <property type="entry name" value="NAM"/>
    <property type="match status" value="1"/>
</dbReference>
<evidence type="ECO:0000256" key="3">
    <source>
        <dbReference type="ARBA" id="ARBA00023163"/>
    </source>
</evidence>
<evidence type="ECO:0000256" key="1">
    <source>
        <dbReference type="ARBA" id="ARBA00023015"/>
    </source>
</evidence>
<reference evidence="6 7" key="1">
    <citation type="submission" date="2024-05" db="EMBL/GenBank/DDBJ databases">
        <title>De novo assembly of an allotetraploid wild potato.</title>
        <authorList>
            <person name="Hosaka A.J."/>
        </authorList>
    </citation>
    <scope>NUCLEOTIDE SEQUENCE [LARGE SCALE GENOMIC DNA]</scope>
    <source>
        <tissue evidence="6">Young leaves</tissue>
    </source>
</reference>
<keyword evidence="3" id="KW-0804">Transcription</keyword>
<dbReference type="Proteomes" id="UP001627284">
    <property type="component" value="Unassembled WGS sequence"/>
</dbReference>
<keyword evidence="1" id="KW-0805">Transcription regulation</keyword>
<accession>A0ABD2UFB4</accession>
<evidence type="ECO:0000256" key="2">
    <source>
        <dbReference type="ARBA" id="ARBA00023125"/>
    </source>
</evidence>
<dbReference type="GO" id="GO:0003677">
    <property type="term" value="F:DNA binding"/>
    <property type="evidence" value="ECO:0007669"/>
    <property type="project" value="UniProtKB-KW"/>
</dbReference>
<evidence type="ECO:0000313" key="7">
    <source>
        <dbReference type="Proteomes" id="UP001627284"/>
    </source>
</evidence>
<dbReference type="InterPro" id="IPR036093">
    <property type="entry name" value="NAC_dom_sf"/>
</dbReference>
<keyword evidence="2" id="KW-0238">DNA-binding</keyword>
<keyword evidence="4" id="KW-0539">Nucleus</keyword>
<dbReference type="PROSITE" id="PS51005">
    <property type="entry name" value="NAC"/>
    <property type="match status" value="1"/>
</dbReference>
<dbReference type="Gene3D" id="2.170.150.80">
    <property type="entry name" value="NAC domain"/>
    <property type="match status" value="1"/>
</dbReference>
<dbReference type="InterPro" id="IPR003441">
    <property type="entry name" value="NAC-dom"/>
</dbReference>
<protein>
    <recommendedName>
        <fullName evidence="5">NAC domain-containing protein</fullName>
    </recommendedName>
</protein>
<dbReference type="AlphaFoldDB" id="A0ABD2UFB4"/>
<evidence type="ECO:0000259" key="5">
    <source>
        <dbReference type="PROSITE" id="PS51005"/>
    </source>
</evidence>
<dbReference type="SUPFAM" id="SSF101941">
    <property type="entry name" value="NAC domain"/>
    <property type="match status" value="1"/>
</dbReference>
<dbReference type="EMBL" id="JBJKTR010000006">
    <property type="protein sequence ID" value="KAL3366266.1"/>
    <property type="molecule type" value="Genomic_DNA"/>
</dbReference>
<name>A0ABD2UFB4_9SOLN</name>
<feature type="domain" description="NAC" evidence="5">
    <location>
        <begin position="1"/>
        <end position="109"/>
    </location>
</feature>
<gene>
    <name evidence="6" type="ORF">AABB24_011093</name>
</gene>
<sequence>MGLIAEEKDDGDTNIFRYFISPRHKKNKSNKRFCRVVGKNLGTWKQQDKRKWVRSKQSNLLNMGRKKSFNYDTKMCCPDDGKWHMKEYVFCEAILRKLKTLILEIIVFMH</sequence>
<comment type="caution">
    <text evidence="6">The sequence shown here is derived from an EMBL/GenBank/DDBJ whole genome shotgun (WGS) entry which is preliminary data.</text>
</comment>
<evidence type="ECO:0000313" key="6">
    <source>
        <dbReference type="EMBL" id="KAL3366266.1"/>
    </source>
</evidence>
<organism evidence="6 7">
    <name type="scientific">Solanum stoloniferum</name>
    <dbReference type="NCBI Taxonomy" id="62892"/>
    <lineage>
        <taxon>Eukaryota</taxon>
        <taxon>Viridiplantae</taxon>
        <taxon>Streptophyta</taxon>
        <taxon>Embryophyta</taxon>
        <taxon>Tracheophyta</taxon>
        <taxon>Spermatophyta</taxon>
        <taxon>Magnoliopsida</taxon>
        <taxon>eudicotyledons</taxon>
        <taxon>Gunneridae</taxon>
        <taxon>Pentapetalae</taxon>
        <taxon>asterids</taxon>
        <taxon>lamiids</taxon>
        <taxon>Solanales</taxon>
        <taxon>Solanaceae</taxon>
        <taxon>Solanoideae</taxon>
        <taxon>Solaneae</taxon>
        <taxon>Solanum</taxon>
    </lineage>
</organism>